<sequence>MIQPVNVARNAIKRTKLNLPRYFPDTTQTRIKSLNPSRTKKLFRTHSKTSFNTRITAESENHTLPTKCSSEQPTKPKLVHLSHKPPMCMDPTCNTPSILNVPQWTRNQTPDLPIAIKPHP</sequence>
<reference evidence="1" key="1">
    <citation type="submission" date="2020-06" db="EMBL/GenBank/DDBJ databases">
        <title>WGS assembly of Ceratodon purpureus strain R40.</title>
        <authorList>
            <person name="Carey S.B."/>
            <person name="Jenkins J."/>
            <person name="Shu S."/>
            <person name="Lovell J.T."/>
            <person name="Sreedasyam A."/>
            <person name="Maumus F."/>
            <person name="Tiley G.P."/>
            <person name="Fernandez-Pozo N."/>
            <person name="Barry K."/>
            <person name="Chen C."/>
            <person name="Wang M."/>
            <person name="Lipzen A."/>
            <person name="Daum C."/>
            <person name="Saski C.A."/>
            <person name="Payton A.C."/>
            <person name="Mcbreen J.C."/>
            <person name="Conrad R.E."/>
            <person name="Kollar L.M."/>
            <person name="Olsson S."/>
            <person name="Huttunen S."/>
            <person name="Landis J.B."/>
            <person name="Wickett N.J."/>
            <person name="Johnson M.G."/>
            <person name="Rensing S.A."/>
            <person name="Grimwood J."/>
            <person name="Schmutz J."/>
            <person name="Mcdaniel S.F."/>
        </authorList>
    </citation>
    <scope>NUCLEOTIDE SEQUENCE</scope>
    <source>
        <strain evidence="1">R40</strain>
    </source>
</reference>
<dbReference type="AlphaFoldDB" id="A0A8T0GJT3"/>
<protein>
    <submittedName>
        <fullName evidence="1">Uncharacterized protein</fullName>
    </submittedName>
</protein>
<evidence type="ECO:0000313" key="2">
    <source>
        <dbReference type="Proteomes" id="UP000822688"/>
    </source>
</evidence>
<dbReference type="EMBL" id="CM026431">
    <property type="protein sequence ID" value="KAG0559751.1"/>
    <property type="molecule type" value="Genomic_DNA"/>
</dbReference>
<evidence type="ECO:0000313" key="1">
    <source>
        <dbReference type="EMBL" id="KAG0559751.1"/>
    </source>
</evidence>
<accession>A0A8T0GJT3</accession>
<proteinExistence type="predicted"/>
<keyword evidence="2" id="KW-1185">Reference proteome</keyword>
<dbReference type="Proteomes" id="UP000822688">
    <property type="component" value="Chromosome 10"/>
</dbReference>
<comment type="caution">
    <text evidence="1">The sequence shown here is derived from an EMBL/GenBank/DDBJ whole genome shotgun (WGS) entry which is preliminary data.</text>
</comment>
<gene>
    <name evidence="1" type="ORF">KC19_10G126700</name>
</gene>
<name>A0A8T0GJT3_CERPU</name>
<organism evidence="1 2">
    <name type="scientific">Ceratodon purpureus</name>
    <name type="common">Fire moss</name>
    <name type="synonym">Dicranum purpureum</name>
    <dbReference type="NCBI Taxonomy" id="3225"/>
    <lineage>
        <taxon>Eukaryota</taxon>
        <taxon>Viridiplantae</taxon>
        <taxon>Streptophyta</taxon>
        <taxon>Embryophyta</taxon>
        <taxon>Bryophyta</taxon>
        <taxon>Bryophytina</taxon>
        <taxon>Bryopsida</taxon>
        <taxon>Dicranidae</taxon>
        <taxon>Pseudoditrichales</taxon>
        <taxon>Ditrichaceae</taxon>
        <taxon>Ceratodon</taxon>
    </lineage>
</organism>